<dbReference type="EMBL" id="JACHXZ010000003">
    <property type="protein sequence ID" value="MBB3169236.1"/>
    <property type="molecule type" value="Genomic_DNA"/>
</dbReference>
<keyword evidence="3" id="KW-1185">Reference proteome</keyword>
<feature type="transmembrane region" description="Helical" evidence="1">
    <location>
        <begin position="70"/>
        <end position="90"/>
    </location>
</feature>
<accession>A0A839UTE6</accession>
<evidence type="ECO:0000313" key="3">
    <source>
        <dbReference type="Proteomes" id="UP000559987"/>
    </source>
</evidence>
<dbReference type="AlphaFoldDB" id="A0A839UTE6"/>
<feature type="transmembrane region" description="Helical" evidence="1">
    <location>
        <begin position="12"/>
        <end position="31"/>
    </location>
</feature>
<dbReference type="RefSeq" id="WP_183910717.1">
    <property type="nucleotide sequence ID" value="NZ_JACHXZ010000003.1"/>
</dbReference>
<dbReference type="Proteomes" id="UP000559987">
    <property type="component" value="Unassembled WGS sequence"/>
</dbReference>
<proteinExistence type="predicted"/>
<organism evidence="2 3">
    <name type="scientific">Simiduia aestuariiviva</name>
    <dbReference type="NCBI Taxonomy" id="1510459"/>
    <lineage>
        <taxon>Bacteria</taxon>
        <taxon>Pseudomonadati</taxon>
        <taxon>Pseudomonadota</taxon>
        <taxon>Gammaproteobacteria</taxon>
        <taxon>Cellvibrionales</taxon>
        <taxon>Cellvibrionaceae</taxon>
        <taxon>Simiduia</taxon>
    </lineage>
</organism>
<keyword evidence="1" id="KW-1133">Transmembrane helix</keyword>
<evidence type="ECO:0000313" key="2">
    <source>
        <dbReference type="EMBL" id="MBB3169236.1"/>
    </source>
</evidence>
<gene>
    <name evidence="2" type="ORF">FHS30_002444</name>
</gene>
<reference evidence="2 3" key="1">
    <citation type="submission" date="2020-08" db="EMBL/GenBank/DDBJ databases">
        <title>Genomic Encyclopedia of Type Strains, Phase III (KMG-III): the genomes of soil and plant-associated and newly described type strains.</title>
        <authorList>
            <person name="Whitman W."/>
        </authorList>
    </citation>
    <scope>NUCLEOTIDE SEQUENCE [LARGE SCALE GENOMIC DNA]</scope>
    <source>
        <strain evidence="2 3">CECT 8571</strain>
    </source>
</reference>
<sequence length="125" mass="14065">MLCSPQYKREFGMAMMAYVVTIFASTYYLKINPESPVAALVAILPVIPAIFAAVTILREFNRLDELQLRIQLNSLGISFLVTAIGTFSYGFLENIGYPHLPLIWILPFMVGLWGLATPFVARSYR</sequence>
<evidence type="ECO:0000256" key="1">
    <source>
        <dbReference type="SAM" id="Phobius"/>
    </source>
</evidence>
<feature type="transmembrane region" description="Helical" evidence="1">
    <location>
        <begin position="102"/>
        <end position="121"/>
    </location>
</feature>
<name>A0A839UTE6_9GAMM</name>
<feature type="transmembrane region" description="Helical" evidence="1">
    <location>
        <begin position="37"/>
        <end position="58"/>
    </location>
</feature>
<protein>
    <submittedName>
        <fullName evidence="2">Uncharacterized protein</fullName>
    </submittedName>
</protein>
<keyword evidence="1" id="KW-0812">Transmembrane</keyword>
<keyword evidence="1" id="KW-0472">Membrane</keyword>
<comment type="caution">
    <text evidence="2">The sequence shown here is derived from an EMBL/GenBank/DDBJ whole genome shotgun (WGS) entry which is preliminary data.</text>
</comment>